<evidence type="ECO:0000313" key="1">
    <source>
        <dbReference type="EMBL" id="KAB5555486.1"/>
    </source>
</evidence>
<gene>
    <name evidence="1" type="ORF">PHYPO_G00034790</name>
</gene>
<dbReference type="EMBL" id="VFJC01000013">
    <property type="protein sequence ID" value="KAB5555486.1"/>
    <property type="molecule type" value="Genomic_DNA"/>
</dbReference>
<evidence type="ECO:0000313" key="2">
    <source>
        <dbReference type="Proteomes" id="UP000327468"/>
    </source>
</evidence>
<dbReference type="Proteomes" id="UP000327468">
    <property type="component" value="Chromosome 12"/>
</dbReference>
<proteinExistence type="predicted"/>
<organism evidence="1 2">
    <name type="scientific">Pangasianodon hypophthalmus</name>
    <name type="common">Striped catfish</name>
    <name type="synonym">Helicophagus hypophthalmus</name>
    <dbReference type="NCBI Taxonomy" id="310915"/>
    <lineage>
        <taxon>Eukaryota</taxon>
        <taxon>Metazoa</taxon>
        <taxon>Chordata</taxon>
        <taxon>Craniata</taxon>
        <taxon>Vertebrata</taxon>
        <taxon>Euteleostomi</taxon>
        <taxon>Actinopterygii</taxon>
        <taxon>Neopterygii</taxon>
        <taxon>Teleostei</taxon>
        <taxon>Ostariophysi</taxon>
        <taxon>Siluriformes</taxon>
        <taxon>Pangasiidae</taxon>
        <taxon>Pangasianodon</taxon>
    </lineage>
</organism>
<keyword evidence="2" id="KW-1185">Reference proteome</keyword>
<dbReference type="AlphaFoldDB" id="A0A5N5MMS1"/>
<sequence>MIEALRMCARLIPNLPGTGVIPVGPISFNEALVVVFALPLLSGISSKVSKQVSCCIDTQGNQSQAHKGFVTTLSMDVVLRRWTDWEAGDRV</sequence>
<comment type="caution">
    <text evidence="1">The sequence shown here is derived from an EMBL/GenBank/DDBJ whole genome shotgun (WGS) entry which is preliminary data.</text>
</comment>
<protein>
    <submittedName>
        <fullName evidence="1">Uncharacterized protein</fullName>
    </submittedName>
</protein>
<reference evidence="1 2" key="1">
    <citation type="submission" date="2019-06" db="EMBL/GenBank/DDBJ databases">
        <title>A chromosome-scale genome assembly of the striped catfish, Pangasianodon hypophthalmus.</title>
        <authorList>
            <person name="Wen M."/>
            <person name="Zahm M."/>
            <person name="Roques C."/>
            <person name="Cabau C."/>
            <person name="Klopp C."/>
            <person name="Donnadieu C."/>
            <person name="Jouanno E."/>
            <person name="Avarre J.-C."/>
            <person name="Campet M."/>
            <person name="Ha T.T.T."/>
            <person name="Dugue R."/>
            <person name="Lampietro C."/>
            <person name="Louis A."/>
            <person name="Herpin A."/>
            <person name="Echchiki A."/>
            <person name="Berthelot C."/>
            <person name="Parey E."/>
            <person name="Roest-Crollius H."/>
            <person name="Braasch I."/>
            <person name="Postlethwait J."/>
            <person name="Bobe J."/>
            <person name="Montfort J."/>
            <person name="Bouchez O."/>
            <person name="Begum T."/>
            <person name="Schartl M."/>
            <person name="Guiguen Y."/>
        </authorList>
    </citation>
    <scope>NUCLEOTIDE SEQUENCE [LARGE SCALE GENOMIC DNA]</scope>
    <source>
        <strain evidence="1 2">Indonesia</strain>
        <tissue evidence="1">Blood</tissue>
    </source>
</reference>
<accession>A0A5N5MMS1</accession>
<name>A0A5N5MMS1_PANHP</name>